<dbReference type="EMBL" id="NKFA01000049">
    <property type="protein sequence ID" value="OXI30966.1"/>
    <property type="molecule type" value="Genomic_DNA"/>
</dbReference>
<reference evidence="1 2" key="2">
    <citation type="submission" date="2017-08" db="EMBL/GenBank/DDBJ databases">
        <title>WGS of novel Burkholderia cepaca complex species.</title>
        <authorList>
            <person name="Lipuma J."/>
            <person name="Spilker T."/>
        </authorList>
    </citation>
    <scope>NUCLEOTIDE SEQUENCE [LARGE SCALE GENOMIC DNA]</scope>
    <source>
        <strain evidence="1 2">AU17325</strain>
    </source>
</reference>
<accession>A0A228HL71</accession>
<dbReference type="RefSeq" id="WP_089454781.1">
    <property type="nucleotide sequence ID" value="NZ_CABVQC010000021.1"/>
</dbReference>
<dbReference type="GeneID" id="99664986"/>
<dbReference type="Proteomes" id="UP000214600">
    <property type="component" value="Unassembled WGS sequence"/>
</dbReference>
<protein>
    <submittedName>
        <fullName evidence="1">Uncharacterized protein</fullName>
    </submittedName>
</protein>
<evidence type="ECO:0000313" key="2">
    <source>
        <dbReference type="Proteomes" id="UP000214600"/>
    </source>
</evidence>
<evidence type="ECO:0000313" key="1">
    <source>
        <dbReference type="EMBL" id="OXI30966.1"/>
    </source>
</evidence>
<dbReference type="AlphaFoldDB" id="A0A228HL71"/>
<reference evidence="2" key="1">
    <citation type="submission" date="2017-06" db="EMBL/GenBank/DDBJ databases">
        <authorList>
            <person name="LiPuma J."/>
            <person name="Spilker T."/>
        </authorList>
    </citation>
    <scope>NUCLEOTIDE SEQUENCE [LARGE SCALE GENOMIC DNA]</scope>
    <source>
        <strain evidence="2">AU17325</strain>
    </source>
</reference>
<proteinExistence type="predicted"/>
<name>A0A228HL71_9BURK</name>
<gene>
    <name evidence="1" type="ORF">CFB84_43165</name>
</gene>
<organism evidence="1 2">
    <name type="scientific">Burkholderia aenigmatica</name>
    <dbReference type="NCBI Taxonomy" id="2015348"/>
    <lineage>
        <taxon>Bacteria</taxon>
        <taxon>Pseudomonadati</taxon>
        <taxon>Pseudomonadota</taxon>
        <taxon>Betaproteobacteria</taxon>
        <taxon>Burkholderiales</taxon>
        <taxon>Burkholderiaceae</taxon>
        <taxon>Burkholderia</taxon>
        <taxon>Burkholderia cepacia complex</taxon>
    </lineage>
</organism>
<comment type="caution">
    <text evidence="1">The sequence shown here is derived from an EMBL/GenBank/DDBJ whole genome shotgun (WGS) entry which is preliminary data.</text>
</comment>
<sequence length="147" mass="15989">MSITFWAPDAPTRTVIHQPEGYEEYTEEVSVLPEIKLVDSNAFAMLEALGVAPDQCGSWSASELGELLRRALKVANVQSLREPATSETLDTQGAVRVVDRSGGVVSIGRGPRIVSFGRTDDYIRRVALCFVALFQQAQAGGYKVSWG</sequence>